<evidence type="ECO:0000256" key="6">
    <source>
        <dbReference type="ARBA" id="ARBA00022840"/>
    </source>
</evidence>
<dbReference type="EC" id="2.7.11.1" evidence="1"/>
<evidence type="ECO:0000313" key="10">
    <source>
        <dbReference type="Proteomes" id="UP000054350"/>
    </source>
</evidence>
<reference evidence="9 10" key="1">
    <citation type="submission" date="2009-11" db="EMBL/GenBank/DDBJ databases">
        <title>Annotation of Allomyces macrogynus ATCC 38327.</title>
        <authorList>
            <consortium name="The Broad Institute Genome Sequencing Platform"/>
            <person name="Russ C."/>
            <person name="Cuomo C."/>
            <person name="Burger G."/>
            <person name="Gray M.W."/>
            <person name="Holland P.W.H."/>
            <person name="King N."/>
            <person name="Lang F.B.F."/>
            <person name="Roger A.J."/>
            <person name="Ruiz-Trillo I."/>
            <person name="Young S.K."/>
            <person name="Zeng Q."/>
            <person name="Gargeya S."/>
            <person name="Fitzgerald M."/>
            <person name="Haas B."/>
            <person name="Abouelleil A."/>
            <person name="Alvarado L."/>
            <person name="Arachchi H.M."/>
            <person name="Berlin A."/>
            <person name="Chapman S.B."/>
            <person name="Gearin G."/>
            <person name="Goldberg J."/>
            <person name="Griggs A."/>
            <person name="Gujja S."/>
            <person name="Hansen M."/>
            <person name="Heiman D."/>
            <person name="Howarth C."/>
            <person name="Larimer J."/>
            <person name="Lui A."/>
            <person name="MacDonald P.J.P."/>
            <person name="McCowen C."/>
            <person name="Montmayeur A."/>
            <person name="Murphy C."/>
            <person name="Neiman D."/>
            <person name="Pearson M."/>
            <person name="Priest M."/>
            <person name="Roberts A."/>
            <person name="Saif S."/>
            <person name="Shea T."/>
            <person name="Sisk P."/>
            <person name="Stolte C."/>
            <person name="Sykes S."/>
            <person name="Wortman J."/>
            <person name="Nusbaum C."/>
            <person name="Birren B."/>
        </authorList>
    </citation>
    <scope>NUCLEOTIDE SEQUENCE [LARGE SCALE GENOMIC DNA]</scope>
    <source>
        <strain evidence="9 10">ATCC 38327</strain>
    </source>
</reference>
<dbReference type="SMART" id="SM00220">
    <property type="entry name" value="S_TKc"/>
    <property type="match status" value="1"/>
</dbReference>
<keyword evidence="2" id="KW-0723">Serine/threonine-protein kinase</keyword>
<reference evidence="10" key="2">
    <citation type="submission" date="2009-11" db="EMBL/GenBank/DDBJ databases">
        <title>The Genome Sequence of Allomyces macrogynus strain ATCC 38327.</title>
        <authorList>
            <consortium name="The Broad Institute Genome Sequencing Platform"/>
            <person name="Russ C."/>
            <person name="Cuomo C."/>
            <person name="Shea T."/>
            <person name="Young S.K."/>
            <person name="Zeng Q."/>
            <person name="Koehrsen M."/>
            <person name="Haas B."/>
            <person name="Borodovsky M."/>
            <person name="Guigo R."/>
            <person name="Alvarado L."/>
            <person name="Berlin A."/>
            <person name="Borenstein D."/>
            <person name="Chen Z."/>
            <person name="Engels R."/>
            <person name="Freedman E."/>
            <person name="Gellesch M."/>
            <person name="Goldberg J."/>
            <person name="Griggs A."/>
            <person name="Gujja S."/>
            <person name="Heiman D."/>
            <person name="Hepburn T."/>
            <person name="Howarth C."/>
            <person name="Jen D."/>
            <person name="Larson L."/>
            <person name="Lewis B."/>
            <person name="Mehta T."/>
            <person name="Park D."/>
            <person name="Pearson M."/>
            <person name="Roberts A."/>
            <person name="Saif S."/>
            <person name="Shenoy N."/>
            <person name="Sisk P."/>
            <person name="Stolte C."/>
            <person name="Sykes S."/>
            <person name="Walk T."/>
            <person name="White J."/>
            <person name="Yandava C."/>
            <person name="Burger G."/>
            <person name="Gray M.W."/>
            <person name="Holland P.W.H."/>
            <person name="King N."/>
            <person name="Lang F.B.F."/>
            <person name="Roger A.J."/>
            <person name="Ruiz-Trillo I."/>
            <person name="Lander E."/>
            <person name="Nusbaum C."/>
        </authorList>
    </citation>
    <scope>NUCLEOTIDE SEQUENCE [LARGE SCALE GENOMIC DNA]</scope>
    <source>
        <strain evidence="10">ATCC 38327</strain>
    </source>
</reference>
<keyword evidence="3" id="KW-0808">Transferase</keyword>
<dbReference type="eggNOG" id="KOG0670">
    <property type="taxonomic scope" value="Eukaryota"/>
</dbReference>
<organism evidence="9 10">
    <name type="scientific">Allomyces macrogynus (strain ATCC 38327)</name>
    <name type="common">Allomyces javanicus var. macrogynus</name>
    <dbReference type="NCBI Taxonomy" id="578462"/>
    <lineage>
        <taxon>Eukaryota</taxon>
        <taxon>Fungi</taxon>
        <taxon>Fungi incertae sedis</taxon>
        <taxon>Blastocladiomycota</taxon>
        <taxon>Blastocladiomycetes</taxon>
        <taxon>Blastocladiales</taxon>
        <taxon>Blastocladiaceae</taxon>
        <taxon>Allomyces</taxon>
    </lineage>
</organism>
<dbReference type="GO" id="GO:0005524">
    <property type="term" value="F:ATP binding"/>
    <property type="evidence" value="ECO:0007669"/>
    <property type="project" value="UniProtKB-KW"/>
</dbReference>
<name>A0A0L0T8A0_ALLM3</name>
<proteinExistence type="inferred from homology"/>
<evidence type="ECO:0000256" key="5">
    <source>
        <dbReference type="ARBA" id="ARBA00022777"/>
    </source>
</evidence>
<dbReference type="AlphaFoldDB" id="A0A0L0T8A0"/>
<feature type="domain" description="Protein kinase" evidence="8">
    <location>
        <begin position="1"/>
        <end position="230"/>
    </location>
</feature>
<keyword evidence="4" id="KW-0547">Nucleotide-binding</keyword>
<sequence>MNLREVLKKYGHNVGLNLRAVRLYAHQLFQALALLRKCQIIHADLKPDNILANAAKNQIKLCDLGSASDISENDITPYLVSRFYRAPEIILGAPYDYAVDMWSAACTLFELYMGTILFPGRSNNHMLRLHMELKGHVSHRLIKRGAFSGKYFDAQWAFLALELDRVSGKEVVRAVQFKGPVRDLRARVGAAADPGDAKLVAQFVDLLEKCLHLNPEKRMAPAEALRHPFLTGKSPASSGGAPAGGK</sequence>
<dbReference type="FunFam" id="1.10.510.10:FF:000078">
    <property type="entry name" value="Serine/threonine-protein kinase PRP4 homolog"/>
    <property type="match status" value="1"/>
</dbReference>
<dbReference type="STRING" id="578462.A0A0L0T8A0"/>
<dbReference type="InterPro" id="IPR000719">
    <property type="entry name" value="Prot_kinase_dom"/>
</dbReference>
<dbReference type="OMA" id="CEIMHAD"/>
<keyword evidence="6" id="KW-0067">ATP-binding</keyword>
<evidence type="ECO:0000259" key="8">
    <source>
        <dbReference type="PROSITE" id="PS50011"/>
    </source>
</evidence>
<keyword evidence="10" id="KW-1185">Reference proteome</keyword>
<dbReference type="Proteomes" id="UP000054350">
    <property type="component" value="Unassembled WGS sequence"/>
</dbReference>
<dbReference type="PANTHER" id="PTHR24058">
    <property type="entry name" value="DUAL SPECIFICITY PROTEIN KINASE"/>
    <property type="match status" value="1"/>
</dbReference>
<evidence type="ECO:0000256" key="2">
    <source>
        <dbReference type="ARBA" id="ARBA00022527"/>
    </source>
</evidence>
<evidence type="ECO:0000313" key="9">
    <source>
        <dbReference type="EMBL" id="KNE71023.1"/>
    </source>
</evidence>
<dbReference type="PROSITE" id="PS50011">
    <property type="entry name" value="PROTEIN_KINASE_DOM"/>
    <property type="match status" value="1"/>
</dbReference>
<dbReference type="Pfam" id="PF00069">
    <property type="entry name" value="Pkinase"/>
    <property type="match status" value="1"/>
</dbReference>
<gene>
    <name evidence="9" type="ORF">AMAG_15281</name>
</gene>
<evidence type="ECO:0000256" key="1">
    <source>
        <dbReference type="ARBA" id="ARBA00012513"/>
    </source>
</evidence>
<evidence type="ECO:0000256" key="7">
    <source>
        <dbReference type="ARBA" id="ARBA00023596"/>
    </source>
</evidence>
<dbReference type="InterPro" id="IPR011009">
    <property type="entry name" value="Kinase-like_dom_sf"/>
</dbReference>
<evidence type="ECO:0000256" key="4">
    <source>
        <dbReference type="ARBA" id="ARBA00022741"/>
    </source>
</evidence>
<accession>A0A0L0T8A0</accession>
<dbReference type="VEuPathDB" id="FungiDB:AMAG_15281"/>
<evidence type="ECO:0000256" key="3">
    <source>
        <dbReference type="ARBA" id="ARBA00022679"/>
    </source>
</evidence>
<dbReference type="GO" id="GO:0004674">
    <property type="term" value="F:protein serine/threonine kinase activity"/>
    <property type="evidence" value="ECO:0007669"/>
    <property type="project" value="UniProtKB-KW"/>
</dbReference>
<dbReference type="InterPro" id="IPR050494">
    <property type="entry name" value="Ser_Thr_dual-spec_kinase"/>
</dbReference>
<dbReference type="PANTHER" id="PTHR24058:SF103">
    <property type="entry name" value="SERINE_THREONINE-PROTEIN KINASE PRP4 HOMOLOG"/>
    <property type="match status" value="1"/>
</dbReference>
<keyword evidence="5 9" id="KW-0418">Kinase</keyword>
<dbReference type="OrthoDB" id="9332038at2759"/>
<protein>
    <recommendedName>
        <fullName evidence="1">non-specific serine/threonine protein kinase</fullName>
        <ecNumber evidence="1">2.7.11.1</ecNumber>
    </recommendedName>
</protein>
<dbReference type="SUPFAM" id="SSF56112">
    <property type="entry name" value="Protein kinase-like (PK-like)"/>
    <property type="match status" value="1"/>
</dbReference>
<dbReference type="EMBL" id="GG745369">
    <property type="protein sequence ID" value="KNE71023.1"/>
    <property type="molecule type" value="Genomic_DNA"/>
</dbReference>
<comment type="similarity">
    <text evidence="7">Belongs to the protein kinase superfamily. CMGC Ser/Thr protein kinase family.</text>
</comment>
<dbReference type="Gene3D" id="1.10.510.10">
    <property type="entry name" value="Transferase(Phosphotransferase) domain 1"/>
    <property type="match status" value="1"/>
</dbReference>